<gene>
    <name evidence="2" type="ORF">HJ536_08700</name>
</gene>
<evidence type="ECO:0008006" key="4">
    <source>
        <dbReference type="Google" id="ProtNLM"/>
    </source>
</evidence>
<accession>A0A850Q3A0</accession>
<dbReference type="AlphaFoldDB" id="A0A850Q3A0"/>
<sequence>MPKQISALLIPLSLLAACATPPAKIEPTPVLADAYTQLTCPQLTAQYDEAATKLADAEKRQNKAVAADAVGVGLAFIPVSKFTGDAHEEVALHKGQVATIRQVQLSKNCVRLATPAS</sequence>
<evidence type="ECO:0000313" key="3">
    <source>
        <dbReference type="Proteomes" id="UP000592216"/>
    </source>
</evidence>
<dbReference type="Proteomes" id="UP000592216">
    <property type="component" value="Unassembled WGS sequence"/>
</dbReference>
<evidence type="ECO:0000256" key="1">
    <source>
        <dbReference type="SAM" id="SignalP"/>
    </source>
</evidence>
<dbReference type="PROSITE" id="PS51257">
    <property type="entry name" value="PROKAR_LIPOPROTEIN"/>
    <property type="match status" value="1"/>
</dbReference>
<organism evidence="2 3">
    <name type="scientific">Donghicola mangrovi</name>
    <dbReference type="NCBI Taxonomy" id="2729614"/>
    <lineage>
        <taxon>Bacteria</taxon>
        <taxon>Pseudomonadati</taxon>
        <taxon>Pseudomonadota</taxon>
        <taxon>Alphaproteobacteria</taxon>
        <taxon>Rhodobacterales</taxon>
        <taxon>Roseobacteraceae</taxon>
        <taxon>Donghicola</taxon>
    </lineage>
</organism>
<comment type="caution">
    <text evidence="2">The sequence shown here is derived from an EMBL/GenBank/DDBJ whole genome shotgun (WGS) entry which is preliminary data.</text>
</comment>
<name>A0A850Q3A0_9RHOB</name>
<feature type="chain" id="PRO_5032822867" description="Lipoprotein" evidence="1">
    <location>
        <begin position="20"/>
        <end position="117"/>
    </location>
</feature>
<dbReference type="EMBL" id="JABCJE010000003">
    <property type="protein sequence ID" value="NVO23434.1"/>
    <property type="molecule type" value="Genomic_DNA"/>
</dbReference>
<protein>
    <recommendedName>
        <fullName evidence="4">Lipoprotein</fullName>
    </recommendedName>
</protein>
<dbReference type="RefSeq" id="WP_177157436.1">
    <property type="nucleotide sequence ID" value="NZ_JABCJE010000003.1"/>
</dbReference>
<proteinExistence type="predicted"/>
<reference evidence="2 3" key="1">
    <citation type="submission" date="2020-04" db="EMBL/GenBank/DDBJ databases">
        <title>Donghicola sp., a member of the Rhodobacteraceae family isolated from mangrove forest in Thailand.</title>
        <authorList>
            <person name="Charoenyingcharoen P."/>
            <person name="Yukphan P."/>
        </authorList>
    </citation>
    <scope>NUCLEOTIDE SEQUENCE [LARGE SCALE GENOMIC DNA]</scope>
    <source>
        <strain evidence="2 3">B5-SW-15</strain>
    </source>
</reference>
<evidence type="ECO:0000313" key="2">
    <source>
        <dbReference type="EMBL" id="NVO23434.1"/>
    </source>
</evidence>
<keyword evidence="1" id="KW-0732">Signal</keyword>
<feature type="signal peptide" evidence="1">
    <location>
        <begin position="1"/>
        <end position="19"/>
    </location>
</feature>